<dbReference type="PANTHER" id="PTHR11575:SF24">
    <property type="entry name" value="5'-NUCLEOTIDASE"/>
    <property type="match status" value="1"/>
</dbReference>
<accession>A0A0F9XGT0</accession>
<dbReference type="InterPro" id="IPR036907">
    <property type="entry name" value="5'-Nucleotdase_C_sf"/>
</dbReference>
<comment type="caution">
    <text evidence="2">The sequence shown here is derived from an EMBL/GenBank/DDBJ whole genome shotgun (WGS) entry which is preliminary data.</text>
</comment>
<dbReference type="GO" id="GO:0016787">
    <property type="term" value="F:hydrolase activity"/>
    <property type="evidence" value="ECO:0007669"/>
    <property type="project" value="InterPro"/>
</dbReference>
<evidence type="ECO:0000313" key="2">
    <source>
        <dbReference type="EMBL" id="KKN98256.1"/>
    </source>
</evidence>
<dbReference type="PROSITE" id="PS51257">
    <property type="entry name" value="PROKAR_LIPOPROTEIN"/>
    <property type="match status" value="1"/>
</dbReference>
<dbReference type="PRINTS" id="PR01607">
    <property type="entry name" value="APYRASEFAMLY"/>
</dbReference>
<dbReference type="SUPFAM" id="SSF55816">
    <property type="entry name" value="5'-nucleotidase (syn. UDP-sugar hydrolase), C-terminal domain"/>
    <property type="match status" value="1"/>
</dbReference>
<sequence>MAKLKHFDILKIQHYVIFITLIGFASCKNTPEHLTELNGKQISIDSNYTSVDSIQKFILPYHEHVESILDSTLAYAPFNITKTDGKFNTTAGNLMADIVLSEANPVFNSRTGKNIDMVLLNHGGIRSVISKGNVTSRTAYEVMPFENSVVVVELKGEALLKMVDYLIQSKRAHPVAGIQLVLNKNKTVKTFTVGGKAIDKNKSYFVATSDYLVTGGDNMNFFKEALSKTETDYKIRNAMIDFFSKVDTITPKVDLRYYQLQ</sequence>
<protein>
    <recommendedName>
        <fullName evidence="1">5'-Nucleotidase C-terminal domain-containing protein</fullName>
    </recommendedName>
</protein>
<reference evidence="2" key="1">
    <citation type="journal article" date="2015" name="Nature">
        <title>Complex archaea that bridge the gap between prokaryotes and eukaryotes.</title>
        <authorList>
            <person name="Spang A."/>
            <person name="Saw J.H."/>
            <person name="Jorgensen S.L."/>
            <person name="Zaremba-Niedzwiedzka K."/>
            <person name="Martijn J."/>
            <person name="Lind A.E."/>
            <person name="van Eijk R."/>
            <person name="Schleper C."/>
            <person name="Guy L."/>
            <person name="Ettema T.J."/>
        </authorList>
    </citation>
    <scope>NUCLEOTIDE SEQUENCE</scope>
</reference>
<gene>
    <name evidence="2" type="ORF">LCGC14_0147900</name>
</gene>
<evidence type="ECO:0000259" key="1">
    <source>
        <dbReference type="Pfam" id="PF02872"/>
    </source>
</evidence>
<name>A0A0F9XGT0_9ZZZZ</name>
<dbReference type="EMBL" id="LAZR01000052">
    <property type="protein sequence ID" value="KKN98256.1"/>
    <property type="molecule type" value="Genomic_DNA"/>
</dbReference>
<dbReference type="Pfam" id="PF02872">
    <property type="entry name" value="5_nucleotid_C"/>
    <property type="match status" value="1"/>
</dbReference>
<feature type="domain" description="5'-Nucleotidase C-terminal" evidence="1">
    <location>
        <begin position="86"/>
        <end position="224"/>
    </location>
</feature>
<dbReference type="AlphaFoldDB" id="A0A0F9XGT0"/>
<dbReference type="InterPro" id="IPR006179">
    <property type="entry name" value="5_nucleotidase/apyrase"/>
</dbReference>
<dbReference type="Gene3D" id="3.90.780.10">
    <property type="entry name" value="5'-Nucleotidase, C-terminal domain"/>
    <property type="match status" value="1"/>
</dbReference>
<proteinExistence type="predicted"/>
<dbReference type="PANTHER" id="PTHR11575">
    <property type="entry name" value="5'-NUCLEOTIDASE-RELATED"/>
    <property type="match status" value="1"/>
</dbReference>
<dbReference type="GO" id="GO:0009166">
    <property type="term" value="P:nucleotide catabolic process"/>
    <property type="evidence" value="ECO:0007669"/>
    <property type="project" value="InterPro"/>
</dbReference>
<organism evidence="2">
    <name type="scientific">marine sediment metagenome</name>
    <dbReference type="NCBI Taxonomy" id="412755"/>
    <lineage>
        <taxon>unclassified sequences</taxon>
        <taxon>metagenomes</taxon>
        <taxon>ecological metagenomes</taxon>
    </lineage>
</organism>
<dbReference type="InterPro" id="IPR008334">
    <property type="entry name" value="5'-Nucleotdase_C"/>
</dbReference>